<dbReference type="AlphaFoldDB" id="A0A4C4ZGG0"/>
<name>A0A4C4ZGG0_ECOLX</name>
<accession>A0A4C4ZGG0</accession>
<gene>
    <name evidence="1" type="ORF">C3F40_03155</name>
</gene>
<proteinExistence type="predicted"/>
<dbReference type="Proteomes" id="UP000239554">
    <property type="component" value="Chromosome"/>
</dbReference>
<sequence>MTEKQQSILIAYAWASGLIEFGQTLPEGALPIASARHHKRLREVINVYARHGYAPGQLLVPGIPEAATQNEAGVALTKFCFYVERALLNKD</sequence>
<organism evidence="1 2">
    <name type="scientific">Escherichia coli</name>
    <dbReference type="NCBI Taxonomy" id="562"/>
    <lineage>
        <taxon>Bacteria</taxon>
        <taxon>Pseudomonadati</taxon>
        <taxon>Pseudomonadota</taxon>
        <taxon>Gammaproteobacteria</taxon>
        <taxon>Enterobacterales</taxon>
        <taxon>Enterobacteriaceae</taxon>
        <taxon>Escherichia</taxon>
    </lineage>
</organism>
<dbReference type="RefSeq" id="WP_016239625.1">
    <property type="nucleotide sequence ID" value="NZ_BFLW01000102.1"/>
</dbReference>
<protein>
    <submittedName>
        <fullName evidence="1">Host nuclease inhibitor protein</fullName>
    </submittedName>
</protein>
<evidence type="ECO:0000313" key="1">
    <source>
        <dbReference type="EMBL" id="AUY00899.1"/>
    </source>
</evidence>
<reference evidence="1 2" key="1">
    <citation type="journal article" date="2018" name="MBio">
        <title>Genomic Analysis of Hospital Plumbing Reveals Diverse Reservoir of Bacterial Plasmids Conferring Carbapenem Resistance.</title>
        <authorList>
            <consortium name="NISC Comparative Sequencing Program"/>
            <person name="Weingarten R.A."/>
            <person name="Johnson R.C."/>
            <person name="Conlan S."/>
            <person name="Ramsburg A.M."/>
            <person name="Dekker J.P."/>
            <person name="Lau A.F."/>
            <person name="Khil P."/>
            <person name="Odom R.T."/>
            <person name="Deming C."/>
            <person name="Park M."/>
            <person name="Thomas P.J."/>
            <person name="Henderson D.K."/>
            <person name="Palmore T.N."/>
            <person name="Segre J.A."/>
            <person name="Frank K.M."/>
        </authorList>
    </citation>
    <scope>NUCLEOTIDE SEQUENCE [LARGE SCALE GENOMIC DNA]</scope>
    <source>
        <strain evidence="1 2">ECONIH4</strain>
    </source>
</reference>
<evidence type="ECO:0000313" key="2">
    <source>
        <dbReference type="Proteomes" id="UP000239554"/>
    </source>
</evidence>
<dbReference type="EMBL" id="CP026399">
    <property type="protein sequence ID" value="AUY00899.1"/>
    <property type="molecule type" value="Genomic_DNA"/>
</dbReference>